<dbReference type="KEGG" id="mka:MK1328"/>
<dbReference type="HOGENOM" id="CLU_2550280_0_0_2"/>
<dbReference type="AlphaFoldDB" id="Q8TVR0"/>
<name>Q8TVR0_METKA</name>
<sequence length="82" mass="9469">MGVVESTEVPIFRDQEGKARALILRYDPDGGVFVRYGEREDGSWEWTGFRLTAAEVALLKEFFNRIDPLHVQRLESGRRDRG</sequence>
<evidence type="ECO:0000313" key="1">
    <source>
        <dbReference type="EMBL" id="AAM02541.1"/>
    </source>
</evidence>
<dbReference type="InParanoid" id="Q8TVR0"/>
<reference evidence="1 2" key="1">
    <citation type="journal article" date="2002" name="Proc. Natl. Acad. Sci. U.S.A.">
        <title>The complete genome of hyperthermophile Methanopyrus kandleri AV19 and monophyly of archaeal methanogens.</title>
        <authorList>
            <person name="Slesarev A.I."/>
            <person name="Mezhevaya K.V."/>
            <person name="Makarova K.S."/>
            <person name="Polushin N.N."/>
            <person name="Shcherbinina O.V."/>
            <person name="Shakhova V.V."/>
            <person name="Belova G.I."/>
            <person name="Aravind L."/>
            <person name="Natale D.A."/>
            <person name="Rogozin I.B."/>
            <person name="Tatusov R.L."/>
            <person name="Wolf Y.I."/>
            <person name="Stetter K.O."/>
            <person name="Malykh A.G."/>
            <person name="Koonin E.V."/>
            <person name="Kozyavkin S.A."/>
        </authorList>
    </citation>
    <scope>NUCLEOTIDE SEQUENCE [LARGE SCALE GENOMIC DNA]</scope>
    <source>
        <strain evidence="2">AV19 / DSM 6324 / JCM 9639 / NBRC 100938</strain>
    </source>
</reference>
<proteinExistence type="predicted"/>
<dbReference type="PaxDb" id="190192-MK1328"/>
<evidence type="ECO:0000313" key="2">
    <source>
        <dbReference type="Proteomes" id="UP000001826"/>
    </source>
</evidence>
<dbReference type="Proteomes" id="UP000001826">
    <property type="component" value="Chromosome"/>
</dbReference>
<dbReference type="EnsemblBacteria" id="AAM02541">
    <property type="protein sequence ID" value="AAM02541"/>
    <property type="gene ID" value="MK1328"/>
</dbReference>
<dbReference type="EMBL" id="AE009439">
    <property type="protein sequence ID" value="AAM02541.1"/>
    <property type="molecule type" value="Genomic_DNA"/>
</dbReference>
<accession>Q8TVR0</accession>
<organism evidence="1 2">
    <name type="scientific">Methanopyrus kandleri (strain AV19 / DSM 6324 / JCM 9639 / NBRC 100938)</name>
    <dbReference type="NCBI Taxonomy" id="190192"/>
    <lineage>
        <taxon>Archaea</taxon>
        <taxon>Methanobacteriati</taxon>
        <taxon>Methanobacteriota</taxon>
        <taxon>Methanomada group</taxon>
        <taxon>Methanopyri</taxon>
        <taxon>Methanopyrales</taxon>
        <taxon>Methanopyraceae</taxon>
        <taxon>Methanopyrus</taxon>
    </lineage>
</organism>
<protein>
    <submittedName>
        <fullName evidence="1">Uncharacterized protein</fullName>
    </submittedName>
</protein>
<gene>
    <name evidence="1" type="ordered locus">MK1328</name>
</gene>
<keyword evidence="2" id="KW-1185">Reference proteome</keyword>